<evidence type="ECO:0000313" key="1">
    <source>
        <dbReference type="EMBL" id="CAI9695946.1"/>
    </source>
</evidence>
<evidence type="ECO:0000313" key="2">
    <source>
        <dbReference type="Proteomes" id="UP001162501"/>
    </source>
</evidence>
<protein>
    <submittedName>
        <fullName evidence="1">Uncharacterized protein</fullName>
    </submittedName>
</protein>
<proteinExistence type="predicted"/>
<organism evidence="1 2">
    <name type="scientific">Rangifer tarandus platyrhynchus</name>
    <name type="common">Svalbard reindeer</name>
    <dbReference type="NCBI Taxonomy" id="3082113"/>
    <lineage>
        <taxon>Eukaryota</taxon>
        <taxon>Metazoa</taxon>
        <taxon>Chordata</taxon>
        <taxon>Craniata</taxon>
        <taxon>Vertebrata</taxon>
        <taxon>Euteleostomi</taxon>
        <taxon>Mammalia</taxon>
        <taxon>Eutheria</taxon>
        <taxon>Laurasiatheria</taxon>
        <taxon>Artiodactyla</taxon>
        <taxon>Ruminantia</taxon>
        <taxon>Pecora</taxon>
        <taxon>Cervidae</taxon>
        <taxon>Odocoileinae</taxon>
        <taxon>Rangifer</taxon>
    </lineage>
</organism>
<dbReference type="EMBL" id="OX596099">
    <property type="protein sequence ID" value="CAI9695946.1"/>
    <property type="molecule type" value="Genomic_DNA"/>
</dbReference>
<dbReference type="Proteomes" id="UP001162501">
    <property type="component" value="Chromosome 15"/>
</dbReference>
<sequence>MLRKGDSLPQCGGGEARGEDRPGTILGVLLDGQDLRSEDTAAAAEEKQTRKRAFGRKRAEGRAGPRPWKRLSGTPVPPAPLSSGLFMVNGAALFACTPTHSSRRPPTTGPISSRRKMDDPDPRVPHDQMFQPRQHLEAGGLQVTFRRG</sequence>
<accession>A0ACB0E6Q8</accession>
<gene>
    <name evidence="1" type="ORF">MRATA1EN3_LOCUS7159</name>
</gene>
<reference evidence="1" key="1">
    <citation type="submission" date="2023-05" db="EMBL/GenBank/DDBJ databases">
        <authorList>
            <consortium name="ELIXIR-Norway"/>
        </authorList>
    </citation>
    <scope>NUCLEOTIDE SEQUENCE</scope>
</reference>
<name>A0ACB0E6Q8_RANTA</name>